<dbReference type="EMBL" id="LAZR01028116">
    <property type="protein sequence ID" value="KKL63582.1"/>
    <property type="molecule type" value="Genomic_DNA"/>
</dbReference>
<comment type="caution">
    <text evidence="1">The sequence shown here is derived from an EMBL/GenBank/DDBJ whole genome shotgun (WGS) entry which is preliminary data.</text>
</comment>
<accession>A0A0F9GK47</accession>
<dbReference type="PROSITE" id="PS51257">
    <property type="entry name" value="PROKAR_LIPOPROTEIN"/>
    <property type="match status" value="1"/>
</dbReference>
<name>A0A0F9GK47_9ZZZZ</name>
<evidence type="ECO:0000313" key="1">
    <source>
        <dbReference type="EMBL" id="KKL63582.1"/>
    </source>
</evidence>
<evidence type="ECO:0008006" key="3">
    <source>
        <dbReference type="Google" id="ProtNLM"/>
    </source>
</evidence>
<protein>
    <recommendedName>
        <fullName evidence="3">NarX-like N-terminal domain-containing protein</fullName>
    </recommendedName>
</protein>
<reference evidence="1" key="1">
    <citation type="journal article" date="2015" name="Nature">
        <title>Complex archaea that bridge the gap between prokaryotes and eukaryotes.</title>
        <authorList>
            <person name="Spang A."/>
            <person name="Saw J.H."/>
            <person name="Jorgensen S.L."/>
            <person name="Zaremba-Niedzwiedzka K."/>
            <person name="Martijn J."/>
            <person name="Lind A.E."/>
            <person name="van Eijk R."/>
            <person name="Schleper C."/>
            <person name="Guy L."/>
            <person name="Ettema T.J."/>
        </authorList>
    </citation>
    <scope>NUCLEOTIDE SEQUENCE</scope>
</reference>
<dbReference type="EMBL" id="LAZR01008494">
    <property type="protein sequence ID" value="KKM78417.1"/>
    <property type="molecule type" value="Genomic_DNA"/>
</dbReference>
<gene>
    <name evidence="2" type="ORF">LCGC14_1360240</name>
    <name evidence="1" type="ORF">LCGC14_2173660</name>
</gene>
<organism evidence="1">
    <name type="scientific">marine sediment metagenome</name>
    <dbReference type="NCBI Taxonomy" id="412755"/>
    <lineage>
        <taxon>unclassified sequences</taxon>
        <taxon>metagenomes</taxon>
        <taxon>ecological metagenomes</taxon>
    </lineage>
</organism>
<dbReference type="AlphaFoldDB" id="A0A0F9GK47"/>
<proteinExistence type="predicted"/>
<evidence type="ECO:0000313" key="2">
    <source>
        <dbReference type="EMBL" id="KKM78417.1"/>
    </source>
</evidence>
<sequence>MRNRLRLVAVPLVVLLTIGMVACEKKVTRKLLRYNSAVVEATTELQFQAIDAYGAQEIGVDEARGIVTGTTQVLQVSRELNETLALIEQWTPDNRGQVFDLITQLADSVRQLNQDGVLRIKNDASREVLNKTLLVVEAALTAMRGVL</sequence>